<keyword evidence="3" id="KW-1161">Viral attachment to host cell</keyword>
<evidence type="ECO:0000256" key="5">
    <source>
        <dbReference type="ARBA" id="ARBA00023104"/>
    </source>
</evidence>
<dbReference type="GO" id="GO:0044423">
    <property type="term" value="C:virion component"/>
    <property type="evidence" value="ECO:0007669"/>
    <property type="project" value="UniProtKB-KW"/>
</dbReference>
<name>A0A514D6B4_9VIRU</name>
<accession>A0A514D6B4</accession>
<evidence type="ECO:0008006" key="9">
    <source>
        <dbReference type="Google" id="ProtNLM"/>
    </source>
</evidence>
<comment type="similarity">
    <text evidence="7">Belongs to the Leviviricetes maturation protein family.</text>
</comment>
<sequence>MALPKRFDTARTVTLVDPYGYSYVYREWRRKWQKLPYTLPLDYYNHVSFANRWPIAPNFPDPVPPYSATTLVAAFTNTNLYNLARNKAYEALKGKVYTDAQLGVDFVEYRQALGMMASSATTLINVARKIRRGDFLGAKHALGMKILPKDVSIRKSFANNWLEFHFGWEPLVRDIYDAAEVMNNPLKAFSRARGAGSNVDTGSYSEHNVNYNRSEFWRRSYYAVQGLTVDRITNSTLHALDQFGVINPVEIAWELVPFSFVVDWFVNVGQVLNSYSDYAGMQLRDTWNSVLFRLQIAGNLRPYPGSGYPGKCDWTGNVVRMDRQEALGSPVFAMKQLRLPSKVRAATAMSLLVQVLS</sequence>
<comment type="subcellular location">
    <subcellularLocation>
        <location evidence="1">Virion</location>
    </subcellularLocation>
</comment>
<evidence type="ECO:0000256" key="7">
    <source>
        <dbReference type="ARBA" id="ARBA00035110"/>
    </source>
</evidence>
<proteinExistence type="inferred from homology"/>
<protein>
    <recommendedName>
        <fullName evidence="9">Maturation</fullName>
    </recommendedName>
</protein>
<evidence type="ECO:0000256" key="4">
    <source>
        <dbReference type="ARBA" id="ARBA00022844"/>
    </source>
</evidence>
<gene>
    <name evidence="8" type="ORF">H4RhizoLitter21717_000003</name>
</gene>
<organism evidence="8">
    <name type="scientific">Leviviridae sp</name>
    <dbReference type="NCBI Taxonomy" id="2027243"/>
    <lineage>
        <taxon>Viruses</taxon>
        <taxon>Riboviria</taxon>
        <taxon>Orthornavirae</taxon>
        <taxon>Lenarviricota</taxon>
        <taxon>Leviviricetes</taxon>
        <taxon>Norzivirales</taxon>
        <taxon>Fiersviridae</taxon>
    </lineage>
</organism>
<dbReference type="InterPro" id="IPR005563">
    <property type="entry name" value="A_protein"/>
</dbReference>
<keyword evidence="5" id="KW-1175">Viral attachment to host cell pilus</keyword>
<evidence type="ECO:0000256" key="2">
    <source>
        <dbReference type="ARBA" id="ARBA00022581"/>
    </source>
</evidence>
<evidence type="ECO:0000256" key="6">
    <source>
        <dbReference type="ARBA" id="ARBA00023296"/>
    </source>
</evidence>
<dbReference type="GO" id="GO:0039666">
    <property type="term" value="P:virion attachment to host cell pilus"/>
    <property type="evidence" value="ECO:0007669"/>
    <property type="project" value="UniProtKB-KW"/>
</dbReference>
<dbReference type="Pfam" id="PF03863">
    <property type="entry name" value="Phage_mat-A"/>
    <property type="match status" value="1"/>
</dbReference>
<reference evidence="8" key="1">
    <citation type="submission" date="2019-05" db="EMBL/GenBank/DDBJ databases">
        <title>Metatranscriptomic reconstruction reveals RNA viruses with the potential to shape carbon cycling in soil.</title>
        <authorList>
            <person name="Starr E.P."/>
            <person name="Nuccio E."/>
            <person name="Pett-Ridge J."/>
            <person name="Banfield J.F."/>
            <person name="Firestone M.K."/>
        </authorList>
    </citation>
    <scope>NUCLEOTIDE SEQUENCE</scope>
    <source>
        <strain evidence="8">H4_Rhizo_Litter_21_scaffold_717</strain>
    </source>
</reference>
<evidence type="ECO:0000313" key="8">
    <source>
        <dbReference type="EMBL" id="QDH89164.1"/>
    </source>
</evidence>
<keyword evidence="2" id="KW-0945">Host-virus interaction</keyword>
<keyword evidence="6" id="KW-1160">Virus entry into host cell</keyword>
<evidence type="ECO:0000256" key="1">
    <source>
        <dbReference type="ARBA" id="ARBA00004328"/>
    </source>
</evidence>
<keyword evidence="4" id="KW-0946">Virion</keyword>
<evidence type="ECO:0000256" key="3">
    <source>
        <dbReference type="ARBA" id="ARBA00022804"/>
    </source>
</evidence>
<dbReference type="EMBL" id="MN034650">
    <property type="protein sequence ID" value="QDH89164.1"/>
    <property type="molecule type" value="Genomic_RNA"/>
</dbReference>